<gene>
    <name evidence="7" type="ORF">BC349_05795</name>
</gene>
<feature type="domain" description="RNA-binding S4" evidence="6">
    <location>
        <begin position="140"/>
        <end position="200"/>
    </location>
</feature>
<dbReference type="Pfam" id="PF01479">
    <property type="entry name" value="S4"/>
    <property type="match status" value="1"/>
</dbReference>
<feature type="region of interest" description="Disordered" evidence="5">
    <location>
        <begin position="1"/>
        <end position="136"/>
    </location>
</feature>
<sequence length="384" mass="42859">MKKTHGFEKFANKKKAGTVKEQYKKERRVEKKEREEGINQRFEEKRKTRSEQSETPKGHIKRSDLEARPAGGKKGFPAASGRPVRPGIKKTGAATGRTDTRPAAKSAGAKSPDAAHKQPSPAHAQQPASQLSGNHTGSVMPLNKFIAHCGICARRDAAMLVKEGGITVNGQTITEPGFKVTEKDEVKLKGKRISISKNLVYILLNKPKDYLTTTDDPQGRKTVLDLIKAATNERVYPIGRLDRNTSGVLLLTNDGELAQTLSHPKNQVKKVYEVKLDRPLTKTDFETIINGITLEDGFVAPDALGYADPKDKSVIGIEIHSGRNRIVRRIFEHLKYDVRGLDRVMYAGLTKKNVNRGKWRFLAEKEVRILKHFSKDGKKEKKQQ</sequence>
<evidence type="ECO:0000256" key="2">
    <source>
        <dbReference type="ARBA" id="ARBA00023235"/>
    </source>
</evidence>
<dbReference type="SUPFAM" id="SSF55174">
    <property type="entry name" value="Alpha-L RNA-binding motif"/>
    <property type="match status" value="1"/>
</dbReference>
<feature type="compositionally biased region" description="Polar residues" evidence="5">
    <location>
        <begin position="126"/>
        <end position="136"/>
    </location>
</feature>
<keyword evidence="8" id="KW-1185">Reference proteome</keyword>
<dbReference type="Gene3D" id="3.30.70.1560">
    <property type="entry name" value="Alpha-L RNA-binding motif"/>
    <property type="match status" value="1"/>
</dbReference>
<evidence type="ECO:0000313" key="7">
    <source>
        <dbReference type="EMBL" id="MBC6490468.1"/>
    </source>
</evidence>
<evidence type="ECO:0000256" key="5">
    <source>
        <dbReference type="SAM" id="MobiDB-lite"/>
    </source>
</evidence>
<dbReference type="RefSeq" id="WP_187255768.1">
    <property type="nucleotide sequence ID" value="NZ_JBHULF010000006.1"/>
</dbReference>
<keyword evidence="2 4" id="KW-0413">Isomerase</keyword>
<reference evidence="7 8" key="1">
    <citation type="submission" date="2016-07" db="EMBL/GenBank/DDBJ databases">
        <title>Genome analysis of Flavihumibacter stibioxidans YS-17.</title>
        <authorList>
            <person name="Shi K."/>
            <person name="Han Y."/>
            <person name="Wang G."/>
        </authorList>
    </citation>
    <scope>NUCLEOTIDE SEQUENCE [LARGE SCALE GENOMIC DNA]</scope>
    <source>
        <strain evidence="7 8">YS-17</strain>
    </source>
</reference>
<dbReference type="InterPro" id="IPR042092">
    <property type="entry name" value="PsdUridine_s_RsuA/RluB/E/F_cat"/>
</dbReference>
<feature type="compositionally biased region" description="Basic and acidic residues" evidence="5">
    <location>
        <begin position="1"/>
        <end position="11"/>
    </location>
</feature>
<dbReference type="CDD" id="cd00165">
    <property type="entry name" value="S4"/>
    <property type="match status" value="1"/>
</dbReference>
<protein>
    <recommendedName>
        <fullName evidence="4">Pseudouridine synthase</fullName>
        <ecNumber evidence="4">5.4.99.-</ecNumber>
    </recommendedName>
</protein>
<dbReference type="InterPro" id="IPR020094">
    <property type="entry name" value="TruA/RsuA/RluB/E/F_N"/>
</dbReference>
<dbReference type="PROSITE" id="PS50889">
    <property type="entry name" value="S4"/>
    <property type="match status" value="1"/>
</dbReference>
<dbReference type="SUPFAM" id="SSF55120">
    <property type="entry name" value="Pseudouridine synthase"/>
    <property type="match status" value="1"/>
</dbReference>
<dbReference type="PANTHER" id="PTHR47683">
    <property type="entry name" value="PSEUDOURIDINE SYNTHASE FAMILY PROTEIN-RELATED"/>
    <property type="match status" value="1"/>
</dbReference>
<dbReference type="Gene3D" id="3.30.70.580">
    <property type="entry name" value="Pseudouridine synthase I, catalytic domain, N-terminal subdomain"/>
    <property type="match status" value="1"/>
</dbReference>
<evidence type="ECO:0000259" key="6">
    <source>
        <dbReference type="SMART" id="SM00363"/>
    </source>
</evidence>
<dbReference type="PANTHER" id="PTHR47683:SF2">
    <property type="entry name" value="RNA-BINDING S4 DOMAIN-CONTAINING PROTEIN"/>
    <property type="match status" value="1"/>
</dbReference>
<organism evidence="7 8">
    <name type="scientific">Flavihumibacter stibioxidans</name>
    <dbReference type="NCBI Taxonomy" id="1834163"/>
    <lineage>
        <taxon>Bacteria</taxon>
        <taxon>Pseudomonadati</taxon>
        <taxon>Bacteroidota</taxon>
        <taxon>Chitinophagia</taxon>
        <taxon>Chitinophagales</taxon>
        <taxon>Chitinophagaceae</taxon>
        <taxon>Flavihumibacter</taxon>
    </lineage>
</organism>
<dbReference type="NCBIfam" id="TIGR00093">
    <property type="entry name" value="pseudouridine synthase"/>
    <property type="match status" value="1"/>
</dbReference>
<dbReference type="InterPro" id="IPR036986">
    <property type="entry name" value="S4_RNA-bd_sf"/>
</dbReference>
<dbReference type="EMBL" id="MBUA01000001">
    <property type="protein sequence ID" value="MBC6490468.1"/>
    <property type="molecule type" value="Genomic_DNA"/>
</dbReference>
<accession>A0ABR7M616</accession>
<dbReference type="InterPro" id="IPR050343">
    <property type="entry name" value="RsuA_PseudoU_synthase"/>
</dbReference>
<proteinExistence type="inferred from homology"/>
<dbReference type="InterPro" id="IPR002942">
    <property type="entry name" value="S4_RNA-bd"/>
</dbReference>
<comment type="similarity">
    <text evidence="1 4">Belongs to the pseudouridine synthase RsuA family.</text>
</comment>
<feature type="compositionally biased region" description="Basic and acidic residues" evidence="5">
    <location>
        <begin position="21"/>
        <end position="67"/>
    </location>
</feature>
<dbReference type="InterPro" id="IPR020103">
    <property type="entry name" value="PsdUridine_synth_cat_dom_sf"/>
</dbReference>
<evidence type="ECO:0000256" key="3">
    <source>
        <dbReference type="PROSITE-ProRule" id="PRU00182"/>
    </source>
</evidence>
<name>A0ABR7M616_9BACT</name>
<evidence type="ECO:0000256" key="4">
    <source>
        <dbReference type="RuleBase" id="RU003887"/>
    </source>
</evidence>
<dbReference type="InterPro" id="IPR018496">
    <property type="entry name" value="PsdUridine_synth_RsuA/RluB_CS"/>
</dbReference>
<dbReference type="Proteomes" id="UP000765802">
    <property type="component" value="Unassembled WGS sequence"/>
</dbReference>
<dbReference type="InterPro" id="IPR000748">
    <property type="entry name" value="PsdUridine_synth_RsuA/RluB/E/F"/>
</dbReference>
<dbReference type="InterPro" id="IPR006145">
    <property type="entry name" value="PsdUridine_synth_RsuA/RluA"/>
</dbReference>
<dbReference type="CDD" id="cd02870">
    <property type="entry name" value="PseudoU_synth_RsuA_like"/>
    <property type="match status" value="1"/>
</dbReference>
<dbReference type="PROSITE" id="PS01149">
    <property type="entry name" value="PSI_RSU"/>
    <property type="match status" value="1"/>
</dbReference>
<keyword evidence="3" id="KW-0694">RNA-binding</keyword>
<dbReference type="Pfam" id="PF00849">
    <property type="entry name" value="PseudoU_synth_2"/>
    <property type="match status" value="1"/>
</dbReference>
<dbReference type="Gene3D" id="3.10.290.10">
    <property type="entry name" value="RNA-binding S4 domain"/>
    <property type="match status" value="1"/>
</dbReference>
<comment type="caution">
    <text evidence="7">The sequence shown here is derived from an EMBL/GenBank/DDBJ whole genome shotgun (WGS) entry which is preliminary data.</text>
</comment>
<evidence type="ECO:0000256" key="1">
    <source>
        <dbReference type="ARBA" id="ARBA00008348"/>
    </source>
</evidence>
<evidence type="ECO:0000313" key="8">
    <source>
        <dbReference type="Proteomes" id="UP000765802"/>
    </source>
</evidence>
<dbReference type="EC" id="5.4.99.-" evidence="4"/>
<dbReference type="SMART" id="SM00363">
    <property type="entry name" value="S4"/>
    <property type="match status" value="1"/>
</dbReference>